<dbReference type="AlphaFoldDB" id="A0A7Y9W462"/>
<evidence type="ECO:0000256" key="4">
    <source>
        <dbReference type="ARBA" id="ARBA00022801"/>
    </source>
</evidence>
<evidence type="ECO:0000259" key="8">
    <source>
        <dbReference type="PROSITE" id="PS51935"/>
    </source>
</evidence>
<name>A0A7Y9W462_9BURK</name>
<gene>
    <name evidence="9" type="ORF">GGD41_000651</name>
</gene>
<keyword evidence="4 9" id="KW-0378">Hydrolase</keyword>
<comment type="caution">
    <text evidence="9">The sequence shown here is derived from an EMBL/GenBank/DDBJ whole genome shotgun (WGS) entry which is preliminary data.</text>
</comment>
<dbReference type="SUPFAM" id="SSF102712">
    <property type="entry name" value="JAB1/MPN domain"/>
    <property type="match status" value="1"/>
</dbReference>
<dbReference type="Pfam" id="PF00877">
    <property type="entry name" value="NLPC_P60"/>
    <property type="match status" value="1"/>
</dbReference>
<dbReference type="PANTHER" id="PTHR34858:SF1">
    <property type="entry name" value="CYSO-CYSTEINE PEPTIDASE"/>
    <property type="match status" value="1"/>
</dbReference>
<dbReference type="InterPro" id="IPR000064">
    <property type="entry name" value="NLP_P60_dom"/>
</dbReference>
<keyword evidence="3" id="KW-0479">Metal-binding</keyword>
<evidence type="ECO:0000313" key="10">
    <source>
        <dbReference type="Proteomes" id="UP000572540"/>
    </source>
</evidence>
<dbReference type="InterPro" id="IPR038765">
    <property type="entry name" value="Papain-like_cys_pep_sf"/>
</dbReference>
<evidence type="ECO:0000256" key="6">
    <source>
        <dbReference type="ARBA" id="ARBA00022833"/>
    </source>
</evidence>
<organism evidence="9 10">
    <name type="scientific">Paraburkholderia bryophila</name>
    <dbReference type="NCBI Taxonomy" id="420952"/>
    <lineage>
        <taxon>Bacteria</taxon>
        <taxon>Pseudomonadati</taxon>
        <taxon>Pseudomonadota</taxon>
        <taxon>Betaproteobacteria</taxon>
        <taxon>Burkholderiales</taxon>
        <taxon>Burkholderiaceae</taxon>
        <taxon>Paraburkholderia</taxon>
    </lineage>
</organism>
<dbReference type="InterPro" id="IPR051929">
    <property type="entry name" value="VirAsm_ModProt"/>
</dbReference>
<evidence type="ECO:0000256" key="1">
    <source>
        <dbReference type="ARBA" id="ARBA00007074"/>
    </source>
</evidence>
<protein>
    <submittedName>
        <fullName evidence="9">Cell wall-associated NlpC family hydrolase</fullName>
    </submittedName>
</protein>
<dbReference type="InterPro" id="IPR028090">
    <property type="entry name" value="JAB_dom_prok"/>
</dbReference>
<dbReference type="CDD" id="cd08073">
    <property type="entry name" value="MPN_NLPC_P60"/>
    <property type="match status" value="1"/>
</dbReference>
<reference evidence="9 10" key="1">
    <citation type="submission" date="2020-07" db="EMBL/GenBank/DDBJ databases">
        <title>Exploring microbial biodiversity for novel pathways involved in the catabolism of aromatic compounds derived from lignin.</title>
        <authorList>
            <person name="Elkins J."/>
        </authorList>
    </citation>
    <scope>NUCLEOTIDE SEQUENCE [LARGE SCALE GENOMIC DNA]</scope>
    <source>
        <strain evidence="9 10">H2C3B</strain>
    </source>
</reference>
<accession>A0A7Y9W462</accession>
<keyword evidence="5" id="KW-0788">Thiol protease</keyword>
<sequence>MAIDDRERYVECTNAASGTDHFILPAEEYAAIESMGEIVMVVHSHPDASSDPSEADRVACEASGLPWMIVEVRRDDGGTVAAHGVSNIAPAGFSAPLIGRSFAHGVLDCYTLVRDWYRVERNVVLRDFKRCDGWWNEGADLYMNNYRAAGFRPLVEGESHAVGDVILMQIRSDVANHAGIYIGDGLMLHHRYGRLSNREIYGGYWLENTRTVLRYVDDREG</sequence>
<evidence type="ECO:0000256" key="7">
    <source>
        <dbReference type="ARBA" id="ARBA00023049"/>
    </source>
</evidence>
<dbReference type="EMBL" id="JACCAU010000001">
    <property type="protein sequence ID" value="NYH13423.1"/>
    <property type="molecule type" value="Genomic_DNA"/>
</dbReference>
<dbReference type="Gene3D" id="3.40.140.10">
    <property type="entry name" value="Cytidine Deaminase, domain 2"/>
    <property type="match status" value="1"/>
</dbReference>
<dbReference type="GO" id="GO:0008270">
    <property type="term" value="F:zinc ion binding"/>
    <property type="evidence" value="ECO:0007669"/>
    <property type="project" value="TreeGrafter"/>
</dbReference>
<dbReference type="GO" id="GO:0006508">
    <property type="term" value="P:proteolysis"/>
    <property type="evidence" value="ECO:0007669"/>
    <property type="project" value="UniProtKB-KW"/>
</dbReference>
<evidence type="ECO:0000256" key="2">
    <source>
        <dbReference type="ARBA" id="ARBA00022670"/>
    </source>
</evidence>
<evidence type="ECO:0000256" key="5">
    <source>
        <dbReference type="ARBA" id="ARBA00022807"/>
    </source>
</evidence>
<dbReference type="Gene3D" id="3.90.1720.10">
    <property type="entry name" value="endopeptidase domain like (from Nostoc punctiforme)"/>
    <property type="match status" value="1"/>
</dbReference>
<evidence type="ECO:0000313" key="9">
    <source>
        <dbReference type="EMBL" id="NYH13423.1"/>
    </source>
</evidence>
<comment type="similarity">
    <text evidence="1">Belongs to the peptidase C40 family.</text>
</comment>
<dbReference type="PROSITE" id="PS51935">
    <property type="entry name" value="NLPC_P60"/>
    <property type="match status" value="1"/>
</dbReference>
<dbReference type="GO" id="GO:0008235">
    <property type="term" value="F:metalloexopeptidase activity"/>
    <property type="evidence" value="ECO:0007669"/>
    <property type="project" value="TreeGrafter"/>
</dbReference>
<dbReference type="SUPFAM" id="SSF54001">
    <property type="entry name" value="Cysteine proteinases"/>
    <property type="match status" value="1"/>
</dbReference>
<proteinExistence type="inferred from homology"/>
<dbReference type="PANTHER" id="PTHR34858">
    <property type="entry name" value="CYSO-CYSTEINE PEPTIDASE"/>
    <property type="match status" value="1"/>
</dbReference>
<keyword evidence="2" id="KW-0645">Protease</keyword>
<dbReference type="Proteomes" id="UP000572540">
    <property type="component" value="Unassembled WGS sequence"/>
</dbReference>
<dbReference type="Pfam" id="PF14464">
    <property type="entry name" value="Prok-JAB"/>
    <property type="match status" value="1"/>
</dbReference>
<dbReference type="GO" id="GO:0008234">
    <property type="term" value="F:cysteine-type peptidase activity"/>
    <property type="evidence" value="ECO:0007669"/>
    <property type="project" value="UniProtKB-KW"/>
</dbReference>
<evidence type="ECO:0000256" key="3">
    <source>
        <dbReference type="ARBA" id="ARBA00022723"/>
    </source>
</evidence>
<keyword evidence="7" id="KW-0482">Metalloprotease</keyword>
<keyword evidence="6" id="KW-0862">Zinc</keyword>
<feature type="domain" description="NlpC/P60" evidence="8">
    <location>
        <begin position="79"/>
        <end position="216"/>
    </location>
</feature>